<evidence type="ECO:0000256" key="3">
    <source>
        <dbReference type="ARBA" id="ARBA00022989"/>
    </source>
</evidence>
<sequence length="260" mass="26385">MTIACRRSPAPKALTPLPTTIAAVYIAQLGRARAGGGAVVVIATVQSLAILALLRGLGRAAAPDVRAAIVSGAILTVVAFIAWNLLAQRLSAFKAGGGLEYFGALPVRPSAVILGFCACYATFAVPGVVITAIAGTAMFSLPITHLWVLVPAVLASGVALGGLGALSGLGPSRPEFAALAGQFGLTLVIFFGLVPPQSLPDWLRSARAVAPLAYDIDALASALTSTPDWPGIALRLVGSVLFGACCLAAAARSYRTALDR</sequence>
<dbReference type="GO" id="GO:0140359">
    <property type="term" value="F:ABC-type transporter activity"/>
    <property type="evidence" value="ECO:0007669"/>
    <property type="project" value="InterPro"/>
</dbReference>
<feature type="transmembrane region" description="Helical" evidence="5">
    <location>
        <begin position="176"/>
        <end position="194"/>
    </location>
</feature>
<feature type="transmembrane region" description="Helical" evidence="5">
    <location>
        <begin position="232"/>
        <end position="251"/>
    </location>
</feature>
<proteinExistence type="predicted"/>
<comment type="subcellular location">
    <subcellularLocation>
        <location evidence="1">Membrane</location>
        <topology evidence="1">Multi-pass membrane protein</topology>
    </subcellularLocation>
</comment>
<evidence type="ECO:0000256" key="2">
    <source>
        <dbReference type="ARBA" id="ARBA00022692"/>
    </source>
</evidence>
<keyword evidence="4 5" id="KW-0472">Membrane</keyword>
<evidence type="ECO:0000256" key="4">
    <source>
        <dbReference type="ARBA" id="ARBA00023136"/>
    </source>
</evidence>
<protein>
    <submittedName>
        <fullName evidence="7">ABC transporter permease</fullName>
    </submittedName>
</protein>
<dbReference type="RefSeq" id="WP_117401729.1">
    <property type="nucleotide sequence ID" value="NZ_QVNQ01000007.1"/>
</dbReference>
<feature type="domain" description="ABC-2 type transporter transmembrane" evidence="6">
    <location>
        <begin position="38"/>
        <end position="222"/>
    </location>
</feature>
<evidence type="ECO:0000313" key="8">
    <source>
        <dbReference type="Proteomes" id="UP000262882"/>
    </source>
</evidence>
<feature type="transmembrane region" description="Helical" evidence="5">
    <location>
        <begin position="34"/>
        <end position="54"/>
    </location>
</feature>
<dbReference type="InterPro" id="IPR013525">
    <property type="entry name" value="ABC2_TM"/>
</dbReference>
<dbReference type="GO" id="GO:0016020">
    <property type="term" value="C:membrane"/>
    <property type="evidence" value="ECO:0007669"/>
    <property type="project" value="UniProtKB-SubCell"/>
</dbReference>
<dbReference type="PANTHER" id="PTHR43229:SF2">
    <property type="entry name" value="NODULATION PROTEIN J"/>
    <property type="match status" value="1"/>
</dbReference>
<evidence type="ECO:0000256" key="5">
    <source>
        <dbReference type="SAM" id="Phobius"/>
    </source>
</evidence>
<feature type="transmembrane region" description="Helical" evidence="5">
    <location>
        <begin position="66"/>
        <end position="86"/>
    </location>
</feature>
<dbReference type="AlphaFoldDB" id="A0A372GD87"/>
<accession>A0A372GD87</accession>
<gene>
    <name evidence="7" type="ORF">D0T12_22830</name>
</gene>
<evidence type="ECO:0000313" key="7">
    <source>
        <dbReference type="EMBL" id="RFS83033.1"/>
    </source>
</evidence>
<dbReference type="PANTHER" id="PTHR43229">
    <property type="entry name" value="NODULATION PROTEIN J"/>
    <property type="match status" value="1"/>
</dbReference>
<name>A0A372GD87_9ACTN</name>
<feature type="transmembrane region" description="Helical" evidence="5">
    <location>
        <begin position="111"/>
        <end position="134"/>
    </location>
</feature>
<keyword evidence="2 5" id="KW-0812">Transmembrane</keyword>
<dbReference type="Proteomes" id="UP000262882">
    <property type="component" value="Unassembled WGS sequence"/>
</dbReference>
<organism evidence="7 8">
    <name type="scientific">Actinomadura spongiicola</name>
    <dbReference type="NCBI Taxonomy" id="2303421"/>
    <lineage>
        <taxon>Bacteria</taxon>
        <taxon>Bacillati</taxon>
        <taxon>Actinomycetota</taxon>
        <taxon>Actinomycetes</taxon>
        <taxon>Streptosporangiales</taxon>
        <taxon>Thermomonosporaceae</taxon>
        <taxon>Actinomadura</taxon>
    </lineage>
</organism>
<keyword evidence="8" id="KW-1185">Reference proteome</keyword>
<comment type="caution">
    <text evidence="7">The sequence shown here is derived from an EMBL/GenBank/DDBJ whole genome shotgun (WGS) entry which is preliminary data.</text>
</comment>
<dbReference type="EMBL" id="QVNQ01000007">
    <property type="protein sequence ID" value="RFS83033.1"/>
    <property type="molecule type" value="Genomic_DNA"/>
</dbReference>
<keyword evidence="3 5" id="KW-1133">Transmembrane helix</keyword>
<evidence type="ECO:0000256" key="1">
    <source>
        <dbReference type="ARBA" id="ARBA00004141"/>
    </source>
</evidence>
<feature type="transmembrane region" description="Helical" evidence="5">
    <location>
        <begin position="146"/>
        <end position="169"/>
    </location>
</feature>
<evidence type="ECO:0000259" key="6">
    <source>
        <dbReference type="Pfam" id="PF01061"/>
    </source>
</evidence>
<reference evidence="7 8" key="1">
    <citation type="submission" date="2018-08" db="EMBL/GenBank/DDBJ databases">
        <title>Actinomadura spongicola sp. nov., isolated from marine sponge Leucetta chagosensis.</title>
        <authorList>
            <person name="Li L."/>
            <person name="Lin H.W."/>
        </authorList>
    </citation>
    <scope>NUCLEOTIDE SEQUENCE [LARGE SCALE GENOMIC DNA]</scope>
    <source>
        <strain evidence="7 8">LHW52907</strain>
    </source>
</reference>
<dbReference type="Pfam" id="PF01061">
    <property type="entry name" value="ABC2_membrane"/>
    <property type="match status" value="1"/>
</dbReference>
<dbReference type="InterPro" id="IPR051784">
    <property type="entry name" value="Nod_factor_ABC_transporter"/>
</dbReference>
<dbReference type="OrthoDB" id="4332047at2"/>